<reference evidence="2 3" key="1">
    <citation type="submission" date="2012-04" db="EMBL/GenBank/DDBJ databases">
        <title>The Genome Sequence of Bacillus cereus VD078.</title>
        <authorList>
            <consortium name="The Broad Institute Genome Sequencing Platform"/>
            <consortium name="The Broad Institute Genome Sequencing Center for Infectious Disease"/>
            <person name="Feldgarden M."/>
            <person name="Van der Auwera G.A."/>
            <person name="Mahillon J."/>
            <person name="Duprez V."/>
            <person name="Timmery S."/>
            <person name="Mattelet C."/>
            <person name="Dierick K."/>
            <person name="Sun M."/>
            <person name="Yu Z."/>
            <person name="Zhu L."/>
            <person name="Hu X."/>
            <person name="Shank E.B."/>
            <person name="Swiecicka I."/>
            <person name="Hansen B.M."/>
            <person name="Andrup L."/>
            <person name="Young S.K."/>
            <person name="Zeng Q."/>
            <person name="Gargeya S."/>
            <person name="Fitzgerald M."/>
            <person name="Haas B."/>
            <person name="Abouelleil A."/>
            <person name="Alvarado L."/>
            <person name="Arachchi H.M."/>
            <person name="Berlin A."/>
            <person name="Chapman S.B."/>
            <person name="Goldberg J."/>
            <person name="Griggs A."/>
            <person name="Gujja S."/>
            <person name="Hansen M."/>
            <person name="Howarth C."/>
            <person name="Imamovic A."/>
            <person name="Larimer J."/>
            <person name="McCowen C."/>
            <person name="Montmayeur A."/>
            <person name="Murphy C."/>
            <person name="Neiman D."/>
            <person name="Pearson M."/>
            <person name="Priest M."/>
            <person name="Roberts A."/>
            <person name="Saif S."/>
            <person name="Shea T."/>
            <person name="Sisk P."/>
            <person name="Sykes S."/>
            <person name="Wortman J."/>
            <person name="Nusbaum C."/>
            <person name="Birren B."/>
        </authorList>
    </citation>
    <scope>NUCLEOTIDE SEQUENCE [LARGE SCALE GENOMIC DNA]</scope>
    <source>
        <strain evidence="2 3">VD078</strain>
    </source>
</reference>
<dbReference type="Proteomes" id="UP000006976">
    <property type="component" value="Unassembled WGS sequence"/>
</dbReference>
<accession>A0ABC9QVN5</accession>
<dbReference type="AlphaFoldDB" id="A0ABC9QVN5"/>
<keyword evidence="1" id="KW-0812">Transmembrane</keyword>
<proteinExistence type="predicted"/>
<organism evidence="2 3">
    <name type="scientific">Bacillus mycoides</name>
    <dbReference type="NCBI Taxonomy" id="1405"/>
    <lineage>
        <taxon>Bacteria</taxon>
        <taxon>Bacillati</taxon>
        <taxon>Bacillota</taxon>
        <taxon>Bacilli</taxon>
        <taxon>Bacillales</taxon>
        <taxon>Bacillaceae</taxon>
        <taxon>Bacillus</taxon>
        <taxon>Bacillus cereus group</taxon>
    </lineage>
</organism>
<keyword evidence="1" id="KW-1133">Transmembrane helix</keyword>
<comment type="caution">
    <text evidence="2">The sequence shown here is derived from an EMBL/GenBank/DDBJ whole genome shotgun (WGS) entry which is preliminary data.</text>
</comment>
<keyword evidence="1" id="KW-0472">Membrane</keyword>
<protein>
    <submittedName>
        <fullName evidence="2">Uncharacterized protein</fullName>
    </submittedName>
</protein>
<dbReference type="EMBL" id="AHEV01000043">
    <property type="protein sequence ID" value="EJR31138.1"/>
    <property type="molecule type" value="Genomic_DNA"/>
</dbReference>
<evidence type="ECO:0000256" key="1">
    <source>
        <dbReference type="SAM" id="Phobius"/>
    </source>
</evidence>
<evidence type="ECO:0000313" key="2">
    <source>
        <dbReference type="EMBL" id="EJR31138.1"/>
    </source>
</evidence>
<gene>
    <name evidence="2" type="ORF">III_05364</name>
</gene>
<sequence length="64" mass="7965">MVKKPVDFERVKTMLLFVSVIIMMIMFAMTIWDDLFHKDEQTIKQEKEREERRIQRMEMIENTR</sequence>
<feature type="transmembrane region" description="Helical" evidence="1">
    <location>
        <begin position="12"/>
        <end position="32"/>
    </location>
</feature>
<name>A0ABC9QVN5_BACMY</name>
<evidence type="ECO:0000313" key="3">
    <source>
        <dbReference type="Proteomes" id="UP000006976"/>
    </source>
</evidence>
<dbReference type="RefSeq" id="WP_002169475.1">
    <property type="nucleotide sequence ID" value="NZ_CP036038.1"/>
</dbReference>